<dbReference type="Proteomes" id="UP001604336">
    <property type="component" value="Unassembled WGS sequence"/>
</dbReference>
<evidence type="ECO:0000256" key="1">
    <source>
        <dbReference type="ARBA" id="ARBA00004123"/>
    </source>
</evidence>
<evidence type="ECO:0000313" key="8">
    <source>
        <dbReference type="Proteomes" id="UP001604336"/>
    </source>
</evidence>
<dbReference type="Pfam" id="PF02362">
    <property type="entry name" value="B3"/>
    <property type="match status" value="2"/>
</dbReference>
<feature type="domain" description="TF-B3" evidence="6">
    <location>
        <begin position="165"/>
        <end position="259"/>
    </location>
</feature>
<reference evidence="8" key="1">
    <citation type="submission" date="2024-07" db="EMBL/GenBank/DDBJ databases">
        <title>Two chromosome-level genome assemblies of Korean endemic species Abeliophyllum distichum and Forsythia ovata (Oleaceae).</title>
        <authorList>
            <person name="Jang H."/>
        </authorList>
    </citation>
    <scope>NUCLEOTIDE SEQUENCE [LARGE SCALE GENOMIC DNA]</scope>
</reference>
<evidence type="ECO:0000256" key="4">
    <source>
        <dbReference type="ARBA" id="ARBA00023163"/>
    </source>
</evidence>
<dbReference type="InterPro" id="IPR003340">
    <property type="entry name" value="B3_DNA-bd"/>
</dbReference>
<dbReference type="Gene3D" id="2.40.330.10">
    <property type="entry name" value="DNA-binding pseudobarrel domain"/>
    <property type="match status" value="2"/>
</dbReference>
<dbReference type="SUPFAM" id="SSF101936">
    <property type="entry name" value="DNA-binding pseudobarrel domain"/>
    <property type="match status" value="2"/>
</dbReference>
<keyword evidence="2" id="KW-0805">Transcription regulation</keyword>
<keyword evidence="3" id="KW-0238">DNA-binding</keyword>
<dbReference type="AlphaFoldDB" id="A0ABD1PAY8"/>
<organism evidence="7 8">
    <name type="scientific">Abeliophyllum distichum</name>
    <dbReference type="NCBI Taxonomy" id="126358"/>
    <lineage>
        <taxon>Eukaryota</taxon>
        <taxon>Viridiplantae</taxon>
        <taxon>Streptophyta</taxon>
        <taxon>Embryophyta</taxon>
        <taxon>Tracheophyta</taxon>
        <taxon>Spermatophyta</taxon>
        <taxon>Magnoliopsida</taxon>
        <taxon>eudicotyledons</taxon>
        <taxon>Gunneridae</taxon>
        <taxon>Pentapetalae</taxon>
        <taxon>asterids</taxon>
        <taxon>lamiids</taxon>
        <taxon>Lamiales</taxon>
        <taxon>Oleaceae</taxon>
        <taxon>Forsythieae</taxon>
        <taxon>Abeliophyllum</taxon>
    </lineage>
</organism>
<evidence type="ECO:0000313" key="7">
    <source>
        <dbReference type="EMBL" id="KAL2461061.1"/>
    </source>
</evidence>
<name>A0ABD1PAY8_9LAMI</name>
<accession>A0ABD1PAY8</accession>
<keyword evidence="5" id="KW-0539">Nucleus</keyword>
<dbReference type="InterPro" id="IPR050655">
    <property type="entry name" value="Plant_B3_domain"/>
</dbReference>
<dbReference type="CDD" id="cd10017">
    <property type="entry name" value="B3_DNA"/>
    <property type="match status" value="2"/>
</dbReference>
<evidence type="ECO:0000256" key="2">
    <source>
        <dbReference type="ARBA" id="ARBA00023015"/>
    </source>
</evidence>
<dbReference type="GO" id="GO:0005634">
    <property type="term" value="C:nucleus"/>
    <property type="evidence" value="ECO:0007669"/>
    <property type="project" value="UniProtKB-SubCell"/>
</dbReference>
<evidence type="ECO:0000256" key="3">
    <source>
        <dbReference type="ARBA" id="ARBA00023125"/>
    </source>
</evidence>
<feature type="domain" description="TF-B3" evidence="6">
    <location>
        <begin position="15"/>
        <end position="108"/>
    </location>
</feature>
<dbReference type="GO" id="GO:0003677">
    <property type="term" value="F:DNA binding"/>
    <property type="evidence" value="ECO:0007669"/>
    <property type="project" value="UniProtKB-KW"/>
</dbReference>
<comment type="subcellular location">
    <subcellularLocation>
        <location evidence="1">Nucleus</location>
    </subcellularLocation>
</comment>
<proteinExistence type="predicted"/>
<dbReference type="InterPro" id="IPR015300">
    <property type="entry name" value="DNA-bd_pseudobarrel_sf"/>
</dbReference>
<keyword evidence="4" id="KW-0804">Transcription</keyword>
<keyword evidence="8" id="KW-1185">Reference proteome</keyword>
<dbReference type="PANTHER" id="PTHR31920">
    <property type="entry name" value="B3 DOMAIN-CONTAINING"/>
    <property type="match status" value="1"/>
</dbReference>
<dbReference type="PROSITE" id="PS50863">
    <property type="entry name" value="B3"/>
    <property type="match status" value="2"/>
</dbReference>
<dbReference type="SMART" id="SM01019">
    <property type="entry name" value="B3"/>
    <property type="match status" value="2"/>
</dbReference>
<dbReference type="PANTHER" id="PTHR31920:SF148">
    <property type="entry name" value="B3 DOMAIN-CONTAINING PROTEIN OS03G0621600"/>
    <property type="match status" value="1"/>
</dbReference>
<sequence>MEKSEGEVFYPDELPEFFKVYMSALLSERMRIPPAFIENFGGKIPRKVMLGTPSNLSWPVHINKINNELFFEGGWPEFVQENSLAHGEFLTFCYAGNSKFYVKIFATNGCRKRVATRSMIKKEPIKLLQGNETSRPGKSYCIEAPQGNQHSKALALRKSRGRCPSFEMVMTKTYIHHGLLHIPAHFVNVYLKTSKISERRATLEHKDKSWPVVVANSSNRARFSQGWTKFVRDNSLENGNICNFKLINGNDLVFKVTVS</sequence>
<evidence type="ECO:0000259" key="6">
    <source>
        <dbReference type="PROSITE" id="PS50863"/>
    </source>
</evidence>
<dbReference type="EMBL" id="JBFOLK010000014">
    <property type="protein sequence ID" value="KAL2461061.1"/>
    <property type="molecule type" value="Genomic_DNA"/>
</dbReference>
<evidence type="ECO:0000256" key="5">
    <source>
        <dbReference type="ARBA" id="ARBA00023242"/>
    </source>
</evidence>
<protein>
    <submittedName>
        <fullName evidence="7">B3 domain-containing protein</fullName>
    </submittedName>
</protein>
<comment type="caution">
    <text evidence="7">The sequence shown here is derived from an EMBL/GenBank/DDBJ whole genome shotgun (WGS) entry which is preliminary data.</text>
</comment>
<gene>
    <name evidence="7" type="ORF">Adt_44481</name>
</gene>